<evidence type="ECO:0000313" key="2">
    <source>
        <dbReference type="Proteomes" id="UP001221413"/>
    </source>
</evidence>
<dbReference type="AlphaFoldDB" id="A0AAD6IVF8"/>
<keyword evidence="2" id="KW-1185">Reference proteome</keyword>
<protein>
    <submittedName>
        <fullName evidence="1">Uncharacterized protein</fullName>
    </submittedName>
</protein>
<reference evidence="1" key="1">
    <citation type="submission" date="2023-01" db="EMBL/GenBank/DDBJ databases">
        <title>The chitinases involved in constricting ring structure development in the nematode-trapping fungus Drechslerella dactyloides.</title>
        <authorList>
            <person name="Wang R."/>
            <person name="Zhang L."/>
            <person name="Tang P."/>
            <person name="Li S."/>
            <person name="Liang L."/>
        </authorList>
    </citation>
    <scope>NUCLEOTIDE SEQUENCE</scope>
    <source>
        <strain evidence="1">YMF1.00031</strain>
    </source>
</reference>
<accession>A0AAD6IVF8</accession>
<evidence type="ECO:0000313" key="1">
    <source>
        <dbReference type="EMBL" id="KAJ6259161.1"/>
    </source>
</evidence>
<sequence length="124" mass="13926">MSQYTCNLGACRRHKQERAPERNGIAQDCLGQYDRDSAQYTLNLKAVLNSRNPVPRRIYKVRSPITGPWDTIVRDPDLSFNTHDTSVSVTLEQDDLKTSSYIHATFPKAPAQSVCRSTRGGSAR</sequence>
<dbReference type="Proteomes" id="UP001221413">
    <property type="component" value="Unassembled WGS sequence"/>
</dbReference>
<proteinExistence type="predicted"/>
<gene>
    <name evidence="1" type="ORF">Dda_6059</name>
</gene>
<dbReference type="EMBL" id="JAQGDS010000007">
    <property type="protein sequence ID" value="KAJ6259161.1"/>
    <property type="molecule type" value="Genomic_DNA"/>
</dbReference>
<name>A0AAD6IVF8_DREDA</name>
<organism evidence="1 2">
    <name type="scientific">Drechslerella dactyloides</name>
    <name type="common">Nematode-trapping fungus</name>
    <name type="synonym">Arthrobotrys dactyloides</name>
    <dbReference type="NCBI Taxonomy" id="74499"/>
    <lineage>
        <taxon>Eukaryota</taxon>
        <taxon>Fungi</taxon>
        <taxon>Dikarya</taxon>
        <taxon>Ascomycota</taxon>
        <taxon>Pezizomycotina</taxon>
        <taxon>Orbiliomycetes</taxon>
        <taxon>Orbiliales</taxon>
        <taxon>Orbiliaceae</taxon>
        <taxon>Drechslerella</taxon>
    </lineage>
</organism>
<comment type="caution">
    <text evidence="1">The sequence shown here is derived from an EMBL/GenBank/DDBJ whole genome shotgun (WGS) entry which is preliminary data.</text>
</comment>